<organism evidence="4 5">
    <name type="scientific">Gordonia bronchialis (strain ATCC 25592 / DSM 43247 / BCRC 13721 / JCM 3198 / KCTC 3076 / NBRC 16047 / NCTC 10667)</name>
    <name type="common">Rhodococcus bronchialis</name>
    <dbReference type="NCBI Taxonomy" id="526226"/>
    <lineage>
        <taxon>Bacteria</taxon>
        <taxon>Bacillati</taxon>
        <taxon>Actinomycetota</taxon>
        <taxon>Actinomycetes</taxon>
        <taxon>Mycobacteriales</taxon>
        <taxon>Gordoniaceae</taxon>
        <taxon>Gordonia</taxon>
    </lineage>
</organism>
<dbReference type="Pfam" id="PF00440">
    <property type="entry name" value="TetR_N"/>
    <property type="match status" value="1"/>
</dbReference>
<dbReference type="Proteomes" id="UP000001219">
    <property type="component" value="Chromosome"/>
</dbReference>
<proteinExistence type="predicted"/>
<dbReference type="InterPro" id="IPR050109">
    <property type="entry name" value="HTH-type_TetR-like_transc_reg"/>
</dbReference>
<gene>
    <name evidence="4" type="ordered locus">Gbro_0452</name>
</gene>
<dbReference type="PRINTS" id="PR00455">
    <property type="entry name" value="HTHTETR"/>
</dbReference>
<keyword evidence="5" id="KW-1185">Reference proteome</keyword>
<dbReference type="Gene3D" id="1.10.357.10">
    <property type="entry name" value="Tetracycline Repressor, domain 2"/>
    <property type="match status" value="1"/>
</dbReference>
<dbReference type="SUPFAM" id="SSF46689">
    <property type="entry name" value="Homeodomain-like"/>
    <property type="match status" value="1"/>
</dbReference>
<sequence>MAGPVSAHWRQTVPTPMSQILAAARDAFHDYGFHGTATRDIAARAGVSLPTLYYHHENKQGLLVAVLDVGMSSVLAQVRAAIASADSRTEQLSRAIEAVVLHRTIDHRLASVDGELRYLDTDNPQRQQYVAKRTEMEDLISDILRRGIDSGEFTMRAATDADVREMMRYLFGACRAVTDWYRPTGPRSADEIAAGYAAMSLRAVGATAAPRPTTPTPQQRS</sequence>
<dbReference type="HOGENOM" id="CLU_069356_12_4_11"/>
<dbReference type="EMBL" id="CP001802">
    <property type="protein sequence ID" value="ACY19785.1"/>
    <property type="molecule type" value="Genomic_DNA"/>
</dbReference>
<keyword evidence="1 2" id="KW-0238">DNA-binding</keyword>
<dbReference type="InterPro" id="IPR036271">
    <property type="entry name" value="Tet_transcr_reg_TetR-rel_C_sf"/>
</dbReference>
<dbReference type="InterPro" id="IPR009057">
    <property type="entry name" value="Homeodomain-like_sf"/>
</dbReference>
<reference evidence="4 5" key="2">
    <citation type="journal article" date="2010" name="Stand. Genomic Sci.">
        <title>Complete genome sequence of Gordonia bronchialis type strain (3410).</title>
        <authorList>
            <person name="Ivanova N."/>
            <person name="Sikorski J."/>
            <person name="Jando M."/>
            <person name="Lapidus A."/>
            <person name="Nolan M."/>
            <person name="Lucas S."/>
            <person name="Del Rio T.G."/>
            <person name="Tice H."/>
            <person name="Copeland A."/>
            <person name="Cheng J.F."/>
            <person name="Chen F."/>
            <person name="Bruce D."/>
            <person name="Goodwin L."/>
            <person name="Pitluck S."/>
            <person name="Mavromatis K."/>
            <person name="Ovchinnikova G."/>
            <person name="Pati A."/>
            <person name="Chen A."/>
            <person name="Palaniappan K."/>
            <person name="Land M."/>
            <person name="Hauser L."/>
            <person name="Chang Y.J."/>
            <person name="Jeffries C.D."/>
            <person name="Chain P."/>
            <person name="Saunders E."/>
            <person name="Han C."/>
            <person name="Detter J.C."/>
            <person name="Brettin T."/>
            <person name="Rohde M."/>
            <person name="Goker M."/>
            <person name="Bristow J."/>
            <person name="Eisen J.A."/>
            <person name="Markowitz V."/>
            <person name="Hugenholtz P."/>
            <person name="Klenk H.P."/>
            <person name="Kyrpides N.C."/>
        </authorList>
    </citation>
    <scope>NUCLEOTIDE SEQUENCE [LARGE SCALE GENOMIC DNA]</scope>
    <source>
        <strain evidence="5">ATCC 25592 / DSM 43247 / BCRC 13721 / JCM 3198 / KCTC 3076 / NBRC 16047 / NCTC 10667</strain>
    </source>
</reference>
<dbReference type="PANTHER" id="PTHR30055">
    <property type="entry name" value="HTH-TYPE TRANSCRIPTIONAL REGULATOR RUTR"/>
    <property type="match status" value="1"/>
</dbReference>
<evidence type="ECO:0000256" key="2">
    <source>
        <dbReference type="PROSITE-ProRule" id="PRU00335"/>
    </source>
</evidence>
<dbReference type="STRING" id="526226.Gbro_0452"/>
<evidence type="ECO:0000313" key="5">
    <source>
        <dbReference type="Proteomes" id="UP000001219"/>
    </source>
</evidence>
<feature type="DNA-binding region" description="H-T-H motif" evidence="2">
    <location>
        <begin position="37"/>
        <end position="56"/>
    </location>
</feature>
<dbReference type="eggNOG" id="COG1309">
    <property type="taxonomic scope" value="Bacteria"/>
</dbReference>
<dbReference type="InterPro" id="IPR001647">
    <property type="entry name" value="HTH_TetR"/>
</dbReference>
<feature type="domain" description="HTH tetR-type" evidence="3">
    <location>
        <begin position="14"/>
        <end position="74"/>
    </location>
</feature>
<dbReference type="GO" id="GO:0003700">
    <property type="term" value="F:DNA-binding transcription factor activity"/>
    <property type="evidence" value="ECO:0007669"/>
    <property type="project" value="TreeGrafter"/>
</dbReference>
<dbReference type="PROSITE" id="PS50977">
    <property type="entry name" value="HTH_TETR_2"/>
    <property type="match status" value="1"/>
</dbReference>
<dbReference type="AlphaFoldDB" id="D0LDG5"/>
<dbReference type="SUPFAM" id="SSF48498">
    <property type="entry name" value="Tetracyclin repressor-like, C-terminal domain"/>
    <property type="match status" value="1"/>
</dbReference>
<name>D0LDG5_GORB4</name>
<evidence type="ECO:0000256" key="1">
    <source>
        <dbReference type="ARBA" id="ARBA00023125"/>
    </source>
</evidence>
<dbReference type="KEGG" id="gbr:Gbro_0452"/>
<dbReference type="InterPro" id="IPR041490">
    <property type="entry name" value="KstR2_TetR_C"/>
</dbReference>
<dbReference type="GO" id="GO:0000976">
    <property type="term" value="F:transcription cis-regulatory region binding"/>
    <property type="evidence" value="ECO:0007669"/>
    <property type="project" value="TreeGrafter"/>
</dbReference>
<reference evidence="5" key="1">
    <citation type="submission" date="2009-10" db="EMBL/GenBank/DDBJ databases">
        <title>The complete chromosome of Gordonia bronchialis DSM 43247.</title>
        <authorList>
            <consortium name="US DOE Joint Genome Institute (JGI-PGF)"/>
            <person name="Lucas S."/>
            <person name="Copeland A."/>
            <person name="Lapidus A."/>
            <person name="Glavina del Rio T."/>
            <person name="Dalin E."/>
            <person name="Tice H."/>
            <person name="Bruce D."/>
            <person name="Goodwin L."/>
            <person name="Pitluck S."/>
            <person name="Kyrpides N."/>
            <person name="Mavromatis K."/>
            <person name="Ivanova N."/>
            <person name="Ovchinnikova G."/>
            <person name="Saunders E."/>
            <person name="Brettin T."/>
            <person name="Detter J.C."/>
            <person name="Han C."/>
            <person name="Larimer F."/>
            <person name="Land M."/>
            <person name="Hauser L."/>
            <person name="Markowitz V."/>
            <person name="Cheng J.-F."/>
            <person name="Hugenholtz P."/>
            <person name="Woyke T."/>
            <person name="Wu D."/>
            <person name="Jando M."/>
            <person name="Schneider S."/>
            <person name="Goeker M."/>
            <person name="Klenk H.-P."/>
            <person name="Eisen J.A."/>
        </authorList>
    </citation>
    <scope>NUCLEOTIDE SEQUENCE [LARGE SCALE GENOMIC DNA]</scope>
    <source>
        <strain evidence="5">ATCC 25592 / DSM 43247 / BCRC 13721 / JCM 3198 / KCTC 3076 / NBRC 16047 / NCTC 10667</strain>
    </source>
</reference>
<accession>D0LDG5</accession>
<evidence type="ECO:0000259" key="3">
    <source>
        <dbReference type="PROSITE" id="PS50977"/>
    </source>
</evidence>
<dbReference type="PANTHER" id="PTHR30055:SF237">
    <property type="entry name" value="TRANSCRIPTIONAL REPRESSOR MCE3R"/>
    <property type="match status" value="1"/>
</dbReference>
<protein>
    <submittedName>
        <fullName evidence="4">Regulatory protein TetR</fullName>
    </submittedName>
</protein>
<evidence type="ECO:0000313" key="4">
    <source>
        <dbReference type="EMBL" id="ACY19785.1"/>
    </source>
</evidence>
<dbReference type="Pfam" id="PF17932">
    <property type="entry name" value="TetR_C_24"/>
    <property type="match status" value="1"/>
</dbReference>